<dbReference type="PRINTS" id="PR00707">
    <property type="entry name" value="UBCTHYDRLASE"/>
</dbReference>
<dbReference type="GO" id="GO:0016579">
    <property type="term" value="P:protein deubiquitination"/>
    <property type="evidence" value="ECO:0007669"/>
    <property type="project" value="TreeGrafter"/>
</dbReference>
<evidence type="ECO:0000256" key="5">
    <source>
        <dbReference type="ARBA" id="ARBA00022801"/>
    </source>
</evidence>
<feature type="active site" description="Proton donor" evidence="7">
    <location>
        <position position="156"/>
    </location>
</feature>
<dbReference type="InterPro" id="IPR038765">
    <property type="entry name" value="Papain-like_cys_pep_sf"/>
</dbReference>
<reference evidence="11" key="1">
    <citation type="submission" date="2020-04" db="EMBL/GenBank/DDBJ databases">
        <title>Genome Assembly and Annotation of Botryosphaeria dothidea sdau 11-99, a Latent Pathogen of Apple Fruit Ring Rot in China.</title>
        <authorList>
            <person name="Yu C."/>
            <person name="Diao Y."/>
            <person name="Lu Q."/>
            <person name="Zhao J."/>
            <person name="Cui S."/>
            <person name="Peng C."/>
            <person name="He B."/>
            <person name="Liu H."/>
        </authorList>
    </citation>
    <scope>NUCLEOTIDE SEQUENCE [LARGE SCALE GENOMIC DNA]</scope>
    <source>
        <strain evidence="11">Sdau11-99</strain>
    </source>
</reference>
<feature type="site" description="Important for enzyme activity" evidence="7">
    <location>
        <position position="176"/>
    </location>
</feature>
<evidence type="ECO:0000256" key="9">
    <source>
        <dbReference type="SAM" id="MobiDB-lite"/>
    </source>
</evidence>
<accession>A0A8H4J3L7</accession>
<evidence type="ECO:0000256" key="4">
    <source>
        <dbReference type="ARBA" id="ARBA00022786"/>
    </source>
</evidence>
<gene>
    <name evidence="11" type="ORF">GTA08_BOTSDO13097</name>
</gene>
<sequence length="407" mass="44872">MSTKQYATRFLPLESDPEIFTSLIRELGAPPSLIVNDVVDIDTPDDSAVAAILTFRTLETYISHDAREGFDENVIWLEQTIDNACGLYAVLHAVLNGLDKNSIVNGSILAQLLDLEPKNRSALLNNSEELASIYEKAAWQGQTDTPDSLEDEVDYHFTSSPSSASAAAAKRAASGDGPVPSPRGRTHVSNRAGFDIDSGSGSEPLTHALPGSRKKQQRENDASDFNRMIVALRAMVAIELATQLPDMMRKLLPGMLPELLRVHLSTALHGQDPESEGSHEDGDDDNNRLPPPLIANYVQPLVLTHMPVLVQNYMDEQVDMDDVVDSAERKLAEVGDAATLDIKDARDECLREIAAAEADTWERLKAVSWDGDEVRGFTSDEEDEQEQDESPGRRAERMRRRSQGRTR</sequence>
<dbReference type="SUPFAM" id="SSF54001">
    <property type="entry name" value="Cysteine proteinases"/>
    <property type="match status" value="1"/>
</dbReference>
<dbReference type="PROSITE" id="PS52048">
    <property type="entry name" value="UCH_DOMAIN"/>
    <property type="match status" value="1"/>
</dbReference>
<organism evidence="11 12">
    <name type="scientific">Botryosphaeria dothidea</name>
    <dbReference type="NCBI Taxonomy" id="55169"/>
    <lineage>
        <taxon>Eukaryota</taxon>
        <taxon>Fungi</taxon>
        <taxon>Dikarya</taxon>
        <taxon>Ascomycota</taxon>
        <taxon>Pezizomycotina</taxon>
        <taxon>Dothideomycetes</taxon>
        <taxon>Dothideomycetes incertae sedis</taxon>
        <taxon>Botryosphaeriales</taxon>
        <taxon>Botryosphaeriaceae</taxon>
        <taxon>Botryosphaeria</taxon>
    </lineage>
</organism>
<dbReference type="Gene3D" id="3.40.532.10">
    <property type="entry name" value="Peptidase C12, ubiquitin carboxyl-terminal hydrolase"/>
    <property type="match status" value="1"/>
</dbReference>
<feature type="site" description="Transition state stabilizer" evidence="7">
    <location>
        <position position="79"/>
    </location>
</feature>
<keyword evidence="4 7" id="KW-0833">Ubl conjugation pathway</keyword>
<evidence type="ECO:0000256" key="2">
    <source>
        <dbReference type="ARBA" id="ARBA00009326"/>
    </source>
</evidence>
<comment type="similarity">
    <text evidence="2 7 8">Belongs to the peptidase C12 family.</text>
</comment>
<comment type="caution">
    <text evidence="11">The sequence shown here is derived from an EMBL/GenBank/DDBJ whole genome shotgun (WGS) entry which is preliminary data.</text>
</comment>
<dbReference type="GO" id="GO:0006511">
    <property type="term" value="P:ubiquitin-dependent protein catabolic process"/>
    <property type="evidence" value="ECO:0007669"/>
    <property type="project" value="UniProtKB-UniRule"/>
</dbReference>
<evidence type="ECO:0000313" key="12">
    <source>
        <dbReference type="Proteomes" id="UP000572817"/>
    </source>
</evidence>
<dbReference type="GO" id="GO:0004843">
    <property type="term" value="F:cysteine-type deubiquitinase activity"/>
    <property type="evidence" value="ECO:0007669"/>
    <property type="project" value="UniProtKB-UniRule"/>
</dbReference>
<protein>
    <recommendedName>
        <fullName evidence="8">Ubiquitin carboxyl-terminal hydrolase</fullName>
        <ecNumber evidence="8">3.4.19.12</ecNumber>
    </recommendedName>
</protein>
<dbReference type="InterPro" id="IPR001578">
    <property type="entry name" value="Peptidase_C12_UCH"/>
</dbReference>
<dbReference type="AlphaFoldDB" id="A0A8H4J3L7"/>
<proteinExistence type="inferred from homology"/>
<evidence type="ECO:0000313" key="11">
    <source>
        <dbReference type="EMBL" id="KAF4311299.1"/>
    </source>
</evidence>
<feature type="region of interest" description="Disordered" evidence="9">
    <location>
        <begin position="142"/>
        <end position="222"/>
    </location>
</feature>
<evidence type="ECO:0000256" key="7">
    <source>
        <dbReference type="PROSITE-ProRule" id="PRU01393"/>
    </source>
</evidence>
<feature type="region of interest" description="Disordered" evidence="9">
    <location>
        <begin position="372"/>
        <end position="407"/>
    </location>
</feature>
<dbReference type="PANTHER" id="PTHR10589:SF17">
    <property type="entry name" value="UBIQUITIN CARBOXYL-TERMINAL HYDROLASE"/>
    <property type="match status" value="1"/>
</dbReference>
<dbReference type="GO" id="GO:0005737">
    <property type="term" value="C:cytoplasm"/>
    <property type="evidence" value="ECO:0007669"/>
    <property type="project" value="TreeGrafter"/>
</dbReference>
<name>A0A8H4J3L7_9PEZI</name>
<feature type="region of interest" description="Disordered" evidence="9">
    <location>
        <begin position="269"/>
        <end position="291"/>
    </location>
</feature>
<evidence type="ECO:0000256" key="8">
    <source>
        <dbReference type="RuleBase" id="RU361215"/>
    </source>
</evidence>
<dbReference type="Proteomes" id="UP000572817">
    <property type="component" value="Unassembled WGS sequence"/>
</dbReference>
<keyword evidence="12" id="KW-1185">Reference proteome</keyword>
<feature type="compositionally biased region" description="Basic residues" evidence="9">
    <location>
        <begin position="396"/>
        <end position="407"/>
    </location>
</feature>
<dbReference type="OrthoDB" id="427186at2759"/>
<feature type="compositionally biased region" description="Acidic residues" evidence="9">
    <location>
        <begin position="379"/>
        <end position="389"/>
    </location>
</feature>
<feature type="active site" description="Nucleophile" evidence="7">
    <location>
        <position position="85"/>
    </location>
</feature>
<keyword evidence="6 7" id="KW-0788">Thiol protease</keyword>
<dbReference type="InterPro" id="IPR036959">
    <property type="entry name" value="Peptidase_C12_UCH_sf"/>
</dbReference>
<dbReference type="EC" id="3.4.19.12" evidence="8"/>
<feature type="domain" description="UCH catalytic" evidence="10">
    <location>
        <begin position="9"/>
        <end position="234"/>
    </location>
</feature>
<evidence type="ECO:0000256" key="3">
    <source>
        <dbReference type="ARBA" id="ARBA00022670"/>
    </source>
</evidence>
<comment type="catalytic activity">
    <reaction evidence="1 7 8">
        <text>Thiol-dependent hydrolysis of ester, thioester, amide, peptide and isopeptide bonds formed by the C-terminal Gly of ubiquitin (a 76-residue protein attached to proteins as an intracellular targeting signal).</text>
        <dbReference type="EC" id="3.4.19.12"/>
    </reaction>
</comment>
<evidence type="ECO:0000256" key="6">
    <source>
        <dbReference type="ARBA" id="ARBA00022807"/>
    </source>
</evidence>
<feature type="compositionally biased region" description="Low complexity" evidence="9">
    <location>
        <begin position="159"/>
        <end position="174"/>
    </location>
</feature>
<dbReference type="EMBL" id="WWBZ02000010">
    <property type="protein sequence ID" value="KAF4311299.1"/>
    <property type="molecule type" value="Genomic_DNA"/>
</dbReference>
<dbReference type="PANTHER" id="PTHR10589">
    <property type="entry name" value="UBIQUITIN CARBOXYL-TERMINAL HYDROLASE"/>
    <property type="match status" value="1"/>
</dbReference>
<keyword evidence="3 7" id="KW-0645">Protease</keyword>
<evidence type="ECO:0000259" key="10">
    <source>
        <dbReference type="PROSITE" id="PS52048"/>
    </source>
</evidence>
<evidence type="ECO:0000256" key="1">
    <source>
        <dbReference type="ARBA" id="ARBA00000707"/>
    </source>
</evidence>
<keyword evidence="5 7" id="KW-0378">Hydrolase</keyword>
<dbReference type="Pfam" id="PF01088">
    <property type="entry name" value="Peptidase_C12"/>
    <property type="match status" value="1"/>
</dbReference>